<accession>A0A9P0AF71</accession>
<evidence type="ECO:0000256" key="7">
    <source>
        <dbReference type="RuleBase" id="RU363107"/>
    </source>
</evidence>
<dbReference type="InterPro" id="IPR004895">
    <property type="entry name" value="Prenylated_rab_accept_PRA1"/>
</dbReference>
<evidence type="ECO:0000256" key="1">
    <source>
        <dbReference type="ARBA" id="ARBA00004141"/>
    </source>
</evidence>
<evidence type="ECO:0000256" key="4">
    <source>
        <dbReference type="ARBA" id="ARBA00022692"/>
    </source>
</evidence>
<feature type="transmembrane region" description="Helical" evidence="7">
    <location>
        <begin position="146"/>
        <end position="170"/>
    </location>
</feature>
<dbReference type="GO" id="GO:0005794">
    <property type="term" value="C:Golgi apparatus"/>
    <property type="evidence" value="ECO:0007669"/>
    <property type="project" value="TreeGrafter"/>
</dbReference>
<keyword evidence="9" id="KW-1185">Reference proteome</keyword>
<dbReference type="GO" id="GO:0016020">
    <property type="term" value="C:membrane"/>
    <property type="evidence" value="ECO:0007669"/>
    <property type="project" value="UniProtKB-SubCell"/>
</dbReference>
<evidence type="ECO:0000256" key="2">
    <source>
        <dbReference type="ARBA" id="ARBA00004234"/>
    </source>
</evidence>
<evidence type="ECO:0000256" key="5">
    <source>
        <dbReference type="ARBA" id="ARBA00022989"/>
    </source>
</evidence>
<dbReference type="EMBL" id="OU963867">
    <property type="protein sequence ID" value="CAH0391867.1"/>
    <property type="molecule type" value="Genomic_DNA"/>
</dbReference>
<comment type="subcellular location">
    <subcellularLocation>
        <location evidence="2">Cytoplasmic vesicle</location>
        <location evidence="2">Secretory vesicle</location>
        <location evidence="2">Synaptic vesicle</location>
    </subcellularLocation>
    <subcellularLocation>
        <location evidence="1 7">Membrane</location>
        <topology evidence="1 7">Multi-pass membrane protein</topology>
    </subcellularLocation>
</comment>
<keyword evidence="6 7" id="KW-0472">Membrane</keyword>
<evidence type="ECO:0000313" key="8">
    <source>
        <dbReference type="EMBL" id="CAH0391867.1"/>
    </source>
</evidence>
<evidence type="ECO:0000313" key="9">
    <source>
        <dbReference type="Proteomes" id="UP001152759"/>
    </source>
</evidence>
<keyword evidence="5 7" id="KW-1133">Transmembrane helix</keyword>
<sequence length="204" mass="23096">MSADNPTVVNVFPPAEGLISPVADIPDRKPFWDFRGASLSVGFIREWAINRYHNVRPWLIFFSTGNFKAPPPTIPRLSRRFFKNINYFEGNYFFICFCLMIYGLVTSPLLLLSLSLFLVACYFVTQKNTEGRLKLGGVELTLSQQYTIVGICFLPIFYWAGAGTAVFWAIGASMFVVVLHAATYHIELLDPDPEDQFDLTMQSV</sequence>
<protein>
    <recommendedName>
        <fullName evidence="7">PRA1 family protein</fullName>
    </recommendedName>
</protein>
<reference evidence="8" key="1">
    <citation type="submission" date="2021-12" db="EMBL/GenBank/DDBJ databases">
        <authorList>
            <person name="King R."/>
        </authorList>
    </citation>
    <scope>NUCLEOTIDE SEQUENCE</scope>
</reference>
<dbReference type="Pfam" id="PF03208">
    <property type="entry name" value="PRA1"/>
    <property type="match status" value="1"/>
</dbReference>
<dbReference type="GO" id="GO:0008021">
    <property type="term" value="C:synaptic vesicle"/>
    <property type="evidence" value="ECO:0007669"/>
    <property type="project" value="UniProtKB-SubCell"/>
</dbReference>
<evidence type="ECO:0000256" key="6">
    <source>
        <dbReference type="ARBA" id="ARBA00023136"/>
    </source>
</evidence>
<dbReference type="KEGG" id="btab:109042513"/>
<comment type="similarity">
    <text evidence="3 7">Belongs to the PRA1 family.</text>
</comment>
<gene>
    <name evidence="8" type="ORF">BEMITA_LOCUS10445</name>
</gene>
<dbReference type="AlphaFoldDB" id="A0A9P0AF71"/>
<dbReference type="PANTHER" id="PTHR19317">
    <property type="entry name" value="PRENYLATED RAB ACCEPTOR 1-RELATED"/>
    <property type="match status" value="1"/>
</dbReference>
<name>A0A9P0AF71_BEMTA</name>
<organism evidence="8 9">
    <name type="scientific">Bemisia tabaci</name>
    <name type="common">Sweetpotato whitefly</name>
    <name type="synonym">Aleurodes tabaci</name>
    <dbReference type="NCBI Taxonomy" id="7038"/>
    <lineage>
        <taxon>Eukaryota</taxon>
        <taxon>Metazoa</taxon>
        <taxon>Ecdysozoa</taxon>
        <taxon>Arthropoda</taxon>
        <taxon>Hexapoda</taxon>
        <taxon>Insecta</taxon>
        <taxon>Pterygota</taxon>
        <taxon>Neoptera</taxon>
        <taxon>Paraneoptera</taxon>
        <taxon>Hemiptera</taxon>
        <taxon>Sternorrhyncha</taxon>
        <taxon>Aleyrodoidea</taxon>
        <taxon>Aleyrodidae</taxon>
        <taxon>Aleyrodinae</taxon>
        <taxon>Bemisia</taxon>
    </lineage>
</organism>
<evidence type="ECO:0000256" key="3">
    <source>
        <dbReference type="ARBA" id="ARBA00006483"/>
    </source>
</evidence>
<dbReference type="Proteomes" id="UP001152759">
    <property type="component" value="Chromosome 6"/>
</dbReference>
<proteinExistence type="inferred from homology"/>
<feature type="transmembrane region" description="Helical" evidence="7">
    <location>
        <begin position="92"/>
        <end position="125"/>
    </location>
</feature>
<keyword evidence="4 7" id="KW-0812">Transmembrane</keyword>
<dbReference type="PANTHER" id="PTHR19317:SF0">
    <property type="entry name" value="PRENYLATED RAB ACCEPTOR PROTEIN 1"/>
    <property type="match status" value="1"/>
</dbReference>